<name>A0ABU9IFW3_9SPHN</name>
<dbReference type="InterPro" id="IPR052342">
    <property type="entry name" value="MCH/BMMD"/>
</dbReference>
<evidence type="ECO:0000313" key="3">
    <source>
        <dbReference type="EMBL" id="MEL1251297.1"/>
    </source>
</evidence>
<accession>A0ABU9IFW3</accession>
<dbReference type="RefSeq" id="WP_341674681.1">
    <property type="nucleotide sequence ID" value="NZ_JBBYHV010000002.1"/>
</dbReference>
<dbReference type="SUPFAM" id="SSF54637">
    <property type="entry name" value="Thioesterase/thiol ester dehydrase-isomerase"/>
    <property type="match status" value="1"/>
</dbReference>
<gene>
    <name evidence="3" type="ORF">AAEO60_11500</name>
</gene>
<dbReference type="Gene3D" id="3.10.129.10">
    <property type="entry name" value="Hotdog Thioesterase"/>
    <property type="match status" value="1"/>
</dbReference>
<dbReference type="PANTHER" id="PTHR43664:SF1">
    <property type="entry name" value="BETA-METHYLMALYL-COA DEHYDRATASE"/>
    <property type="match status" value="1"/>
</dbReference>
<evidence type="ECO:0000259" key="2">
    <source>
        <dbReference type="Pfam" id="PF01575"/>
    </source>
</evidence>
<feature type="compositionally biased region" description="Low complexity" evidence="1">
    <location>
        <begin position="14"/>
        <end position="25"/>
    </location>
</feature>
<dbReference type="InterPro" id="IPR029069">
    <property type="entry name" value="HotDog_dom_sf"/>
</dbReference>
<evidence type="ECO:0000313" key="4">
    <source>
        <dbReference type="Proteomes" id="UP001497045"/>
    </source>
</evidence>
<organism evidence="3 4">
    <name type="scientific">Aurantiacibacter gilvus</name>
    <dbReference type="NCBI Taxonomy" id="3139141"/>
    <lineage>
        <taxon>Bacteria</taxon>
        <taxon>Pseudomonadati</taxon>
        <taxon>Pseudomonadota</taxon>
        <taxon>Alphaproteobacteria</taxon>
        <taxon>Sphingomonadales</taxon>
        <taxon>Erythrobacteraceae</taxon>
        <taxon>Aurantiacibacter</taxon>
    </lineage>
</organism>
<reference evidence="3 4" key="1">
    <citation type="submission" date="2024-04" db="EMBL/GenBank/DDBJ databases">
        <title>Aurantiacibacter sp. DGU6 16S ribosomal RNA gene Genome sequencing and assembly.</title>
        <authorList>
            <person name="Park S."/>
        </authorList>
    </citation>
    <scope>NUCLEOTIDE SEQUENCE [LARGE SCALE GENOMIC DNA]</scope>
    <source>
        <strain evidence="3 4">DGU6</strain>
    </source>
</reference>
<sequence>MRPQVRARAAGRCHPPWWHRPPAAAAGREGKAASWSGFSSWRHPSVKPFEALGRGTRGETHMAGLWFEEFSVGQVFDHPLRRTVTETDNLLISTLTHNPTPLHLDAEFMKDSEFGQILVNSCFTLSLMVGISVNDTTQGTAVANLGWDEVRFPAPVFIGDTLRIETEVVGTRESQSRPNQGIVNFVHRAYNQDDVLVASCKRASLQKKRPAE</sequence>
<dbReference type="CDD" id="cd03451">
    <property type="entry name" value="FkbR2"/>
    <property type="match status" value="1"/>
</dbReference>
<dbReference type="InterPro" id="IPR002539">
    <property type="entry name" value="MaoC-like_dom"/>
</dbReference>
<feature type="domain" description="MaoC-like" evidence="2">
    <location>
        <begin position="72"/>
        <end position="177"/>
    </location>
</feature>
<dbReference type="EMBL" id="JBBYHV010000002">
    <property type="protein sequence ID" value="MEL1251297.1"/>
    <property type="molecule type" value="Genomic_DNA"/>
</dbReference>
<evidence type="ECO:0000256" key="1">
    <source>
        <dbReference type="SAM" id="MobiDB-lite"/>
    </source>
</evidence>
<protein>
    <submittedName>
        <fullName evidence="3">MaoC family dehydratase</fullName>
    </submittedName>
</protein>
<dbReference type="Pfam" id="PF01575">
    <property type="entry name" value="MaoC_dehydratas"/>
    <property type="match status" value="1"/>
</dbReference>
<dbReference type="PANTHER" id="PTHR43664">
    <property type="entry name" value="MONOAMINE OXIDASE-RELATED"/>
    <property type="match status" value="1"/>
</dbReference>
<dbReference type="Proteomes" id="UP001497045">
    <property type="component" value="Unassembled WGS sequence"/>
</dbReference>
<comment type="caution">
    <text evidence="3">The sequence shown here is derived from an EMBL/GenBank/DDBJ whole genome shotgun (WGS) entry which is preliminary data.</text>
</comment>
<keyword evidence="4" id="KW-1185">Reference proteome</keyword>
<proteinExistence type="predicted"/>
<feature type="region of interest" description="Disordered" evidence="1">
    <location>
        <begin position="1"/>
        <end position="25"/>
    </location>
</feature>